<name>A0A174RL55_9FIRM</name>
<accession>A0A174RL55</accession>
<evidence type="ECO:0000313" key="1">
    <source>
        <dbReference type="EMBL" id="CUP84861.1"/>
    </source>
</evidence>
<proteinExistence type="predicted"/>
<evidence type="ECO:0000313" key="2">
    <source>
        <dbReference type="Proteomes" id="UP000095512"/>
    </source>
</evidence>
<organism evidence="1 2">
    <name type="scientific">Enterocloster clostridioformis</name>
    <dbReference type="NCBI Taxonomy" id="1531"/>
    <lineage>
        <taxon>Bacteria</taxon>
        <taxon>Bacillati</taxon>
        <taxon>Bacillota</taxon>
        <taxon>Clostridia</taxon>
        <taxon>Lachnospirales</taxon>
        <taxon>Lachnospiraceae</taxon>
        <taxon>Enterocloster</taxon>
    </lineage>
</organism>
<dbReference type="AlphaFoldDB" id="A0A174RL55"/>
<gene>
    <name evidence="1" type="ORF">ERS852480_04226</name>
</gene>
<sequence>MASVILAGTGAIHFFVVLAHQGLPPFRVSPNPVFEGIPNGLLFLCGQGGFFGVQHPALLAVCVLHSVINANIPEIQRIFQDAVSVGAVCAIGGKGRNVVVGYLCFAGDLPLGGVSGIVHINGAAQIPGRVKGFIHELTDIFLVNPGSTQANFDLRCLQVLGLGSFQGFHIDGKSRIAFRCPLCGSELLTDIAGQIFVCGLPAGKRVTAIGWVFENNAGQFCRNFLGGFTGQLGHILHIHPGLFRNGNGKGFAGGVYRGHSLVGLDGTFGKHIRLALQLPVLVQYLQRTQEIVRRIVRKGQPVPSVIDKPVFGGKRIIEPVQFPLLFPNSGVRRILVHLKVNELMHTVAESNHSLDAGLGGGVQVRFYHAAVFPEVHLAIHHSIRVVFHVGVCRDGGVEFFALAQLRQLSFLIGAANILRSVVELIGQLQPLNRCNREVLPAILGAFGDLSA</sequence>
<dbReference type="Proteomes" id="UP000095512">
    <property type="component" value="Unassembled WGS sequence"/>
</dbReference>
<protein>
    <submittedName>
        <fullName evidence="1">Uncharacterized protein</fullName>
    </submittedName>
</protein>
<reference evidence="1 2" key="1">
    <citation type="submission" date="2015-09" db="EMBL/GenBank/DDBJ databases">
        <authorList>
            <consortium name="Pathogen Informatics"/>
        </authorList>
    </citation>
    <scope>NUCLEOTIDE SEQUENCE [LARGE SCALE GENOMIC DNA]</scope>
    <source>
        <strain evidence="1 2">2789STDY5834865</strain>
    </source>
</reference>
<dbReference type="EMBL" id="CZAB01000056">
    <property type="protein sequence ID" value="CUP84861.1"/>
    <property type="molecule type" value="Genomic_DNA"/>
</dbReference>